<dbReference type="InterPro" id="IPR020103">
    <property type="entry name" value="PsdUridine_synth_cat_dom_sf"/>
</dbReference>
<dbReference type="Pfam" id="PF01479">
    <property type="entry name" value="S4"/>
    <property type="match status" value="1"/>
</dbReference>
<evidence type="ECO:0000313" key="13">
    <source>
        <dbReference type="EMBL" id="MBZ4038881.1"/>
    </source>
</evidence>
<comment type="catalytic activity">
    <reaction evidence="2">
        <text>uridine(35) in tRNA(Tyr) = pseudouridine(35) in tRNA(Tyr)</text>
        <dbReference type="Rhea" id="RHEA:60556"/>
        <dbReference type="Rhea" id="RHEA-COMP:15607"/>
        <dbReference type="Rhea" id="RHEA-COMP:15608"/>
        <dbReference type="ChEBI" id="CHEBI:65314"/>
        <dbReference type="ChEBI" id="CHEBI:65315"/>
    </reaction>
</comment>
<accession>A0ABS7T4W6</accession>
<evidence type="ECO:0000256" key="4">
    <source>
        <dbReference type="ARBA" id="ARBA00038922"/>
    </source>
</evidence>
<evidence type="ECO:0000256" key="10">
    <source>
        <dbReference type="ARBA" id="ARBA00043147"/>
    </source>
</evidence>
<dbReference type="PANTHER" id="PTHR47683">
    <property type="entry name" value="PSEUDOURIDINE SYNTHASE FAMILY PROTEIN-RELATED"/>
    <property type="match status" value="1"/>
</dbReference>
<evidence type="ECO:0000256" key="6">
    <source>
        <dbReference type="ARBA" id="ARBA00041420"/>
    </source>
</evidence>
<dbReference type="EMBL" id="JAINZW010000002">
    <property type="protein sequence ID" value="MBZ4038881.1"/>
    <property type="molecule type" value="Genomic_DNA"/>
</dbReference>
<keyword evidence="11" id="KW-0694">RNA-binding</keyword>
<dbReference type="SUPFAM" id="SSF55174">
    <property type="entry name" value="Alpha-L RNA-binding motif"/>
    <property type="match status" value="1"/>
</dbReference>
<gene>
    <name evidence="13" type="ORF">K6753_04990</name>
</gene>
<dbReference type="SUPFAM" id="SSF55120">
    <property type="entry name" value="Pseudouridine synthase"/>
    <property type="match status" value="1"/>
</dbReference>
<name>A0ABS7T4W6_9GAMM</name>
<dbReference type="CDD" id="cd02555">
    <property type="entry name" value="PSSA_1"/>
    <property type="match status" value="1"/>
</dbReference>
<evidence type="ECO:0000256" key="9">
    <source>
        <dbReference type="ARBA" id="ARBA00042890"/>
    </source>
</evidence>
<dbReference type="Gene3D" id="3.30.2350.10">
    <property type="entry name" value="Pseudouridine synthase"/>
    <property type="match status" value="1"/>
</dbReference>
<comment type="catalytic activity">
    <reaction evidence="3">
        <text>uridine(2604) in 23S rRNA = pseudouridine(2604) in 23S rRNA</text>
        <dbReference type="Rhea" id="RHEA:38875"/>
        <dbReference type="Rhea" id="RHEA-COMP:10093"/>
        <dbReference type="Rhea" id="RHEA-COMP:10094"/>
        <dbReference type="ChEBI" id="CHEBI:65314"/>
        <dbReference type="ChEBI" id="CHEBI:65315"/>
        <dbReference type="EC" id="5.4.99.21"/>
    </reaction>
</comment>
<dbReference type="InterPro" id="IPR050343">
    <property type="entry name" value="RsuA_PseudoU_synthase"/>
</dbReference>
<dbReference type="PROSITE" id="PS50889">
    <property type="entry name" value="S4"/>
    <property type="match status" value="1"/>
</dbReference>
<sequence>MPTATRLAHRVADLFGCTRAEAEQYIQNGWVSVDGHVVEAPQHPVDGEQVTLDPDARLEPVEPATVLFNKPAGVDAIEGPDMAAAHVTPASHWEDDPSGQRILQRHFHRLTPLVPLDREASGLMVLTQDGRVWRRLSEDADEIEHEYLVEVRGEIAPYGLHRLGQGLEYRGRALPRCKVSWQNETRLRFAIKAVRDGQLRDMCRQVGLDVVSIRRLRIGRIPIGKSANGAMPPGQWRYLPVGEKF</sequence>
<evidence type="ECO:0000256" key="3">
    <source>
        <dbReference type="ARBA" id="ARBA00036535"/>
    </source>
</evidence>
<evidence type="ECO:0000313" key="14">
    <source>
        <dbReference type="Proteomes" id="UP001430954"/>
    </source>
</evidence>
<dbReference type="Proteomes" id="UP001430954">
    <property type="component" value="Unassembled WGS sequence"/>
</dbReference>
<reference evidence="13 14" key="1">
    <citation type="submission" date="2021-09" db="EMBL/GenBank/DDBJ databases">
        <title>Lysobacter sp. 13A isolated from the river sediment.</title>
        <authorList>
            <person name="Liu H."/>
            <person name="Li S."/>
            <person name="Mao S."/>
        </authorList>
    </citation>
    <scope>NUCLEOTIDE SEQUENCE [LARGE SCALE GENOMIC DNA]</scope>
    <source>
        <strain evidence="13 14">13A</strain>
    </source>
</reference>
<organism evidence="13 14">
    <name type="scientific">Novilysobacter selenitireducens</name>
    <dbReference type="NCBI Taxonomy" id="2872639"/>
    <lineage>
        <taxon>Bacteria</taxon>
        <taxon>Pseudomonadati</taxon>
        <taxon>Pseudomonadota</taxon>
        <taxon>Gammaproteobacteria</taxon>
        <taxon>Lysobacterales</taxon>
        <taxon>Lysobacteraceae</taxon>
        <taxon>Novilysobacter</taxon>
    </lineage>
</organism>
<keyword evidence="1" id="KW-0413">Isomerase</keyword>
<dbReference type="SMART" id="SM00363">
    <property type="entry name" value="S4"/>
    <property type="match status" value="1"/>
</dbReference>
<evidence type="ECO:0000256" key="8">
    <source>
        <dbReference type="ARBA" id="ARBA00042843"/>
    </source>
</evidence>
<feature type="domain" description="RNA-binding S4" evidence="12">
    <location>
        <begin position="5"/>
        <end position="71"/>
    </location>
</feature>
<dbReference type="CDD" id="cd00165">
    <property type="entry name" value="S4"/>
    <property type="match status" value="1"/>
</dbReference>
<evidence type="ECO:0000256" key="7">
    <source>
        <dbReference type="ARBA" id="ARBA00041697"/>
    </source>
</evidence>
<dbReference type="Pfam" id="PF00849">
    <property type="entry name" value="PseudoU_synth_2"/>
    <property type="match status" value="1"/>
</dbReference>
<dbReference type="InterPro" id="IPR036986">
    <property type="entry name" value="S4_RNA-bd_sf"/>
</dbReference>
<evidence type="ECO:0000256" key="11">
    <source>
        <dbReference type="PROSITE-ProRule" id="PRU00182"/>
    </source>
</evidence>
<dbReference type="InterPro" id="IPR002942">
    <property type="entry name" value="S4_RNA-bd"/>
</dbReference>
<evidence type="ECO:0000256" key="5">
    <source>
        <dbReference type="ARBA" id="ARBA00039989"/>
    </source>
</evidence>
<proteinExistence type="predicted"/>
<comment type="caution">
    <text evidence="13">The sequence shown here is derived from an EMBL/GenBank/DDBJ whole genome shotgun (WGS) entry which is preliminary data.</text>
</comment>
<dbReference type="Gene3D" id="3.10.290.10">
    <property type="entry name" value="RNA-binding S4 domain"/>
    <property type="match status" value="1"/>
</dbReference>
<evidence type="ECO:0000256" key="2">
    <source>
        <dbReference type="ARBA" id="ARBA00036390"/>
    </source>
</evidence>
<evidence type="ECO:0000259" key="12">
    <source>
        <dbReference type="SMART" id="SM00363"/>
    </source>
</evidence>
<dbReference type="RefSeq" id="WP_223675081.1">
    <property type="nucleotide sequence ID" value="NZ_JAINZW010000002.1"/>
</dbReference>
<dbReference type="InterPro" id="IPR006145">
    <property type="entry name" value="PsdUridine_synth_RsuA/RluA"/>
</dbReference>
<protein>
    <recommendedName>
        <fullName evidence="5">Dual-specificity RNA pseudouridine synthase RluF</fullName>
        <ecNumber evidence="4">5.4.99.21</ecNumber>
    </recommendedName>
    <alternativeName>
        <fullName evidence="7">23S rRNA pseudouridine(2604) synthase</fullName>
    </alternativeName>
    <alternativeName>
        <fullName evidence="9">Ribosomal large subunit pseudouridine synthase F</fullName>
    </alternativeName>
    <alternativeName>
        <fullName evidence="8">rRNA pseudouridylate synthase F</fullName>
    </alternativeName>
    <alternativeName>
        <fullName evidence="10">rRNA-uridine isomerase F</fullName>
    </alternativeName>
    <alternativeName>
        <fullName evidence="6">tRNA(Tyr) pseudouridine(35) synthase</fullName>
    </alternativeName>
</protein>
<dbReference type="EC" id="5.4.99.21" evidence="4"/>
<dbReference type="PANTHER" id="PTHR47683:SF2">
    <property type="entry name" value="RNA-BINDING S4 DOMAIN-CONTAINING PROTEIN"/>
    <property type="match status" value="1"/>
</dbReference>
<keyword evidence="14" id="KW-1185">Reference proteome</keyword>
<evidence type="ECO:0000256" key="1">
    <source>
        <dbReference type="ARBA" id="ARBA00023235"/>
    </source>
</evidence>